<dbReference type="EMBL" id="MSCW01000007">
    <property type="protein sequence ID" value="ONF43268.1"/>
    <property type="molecule type" value="Genomic_DNA"/>
</dbReference>
<keyword evidence="1" id="KW-1188">Viral release from host cell</keyword>
<dbReference type="PANTHER" id="PTHR37813:SF1">
    <property type="entry name" value="FELS-2 PROPHAGE PROTEIN"/>
    <property type="match status" value="1"/>
</dbReference>
<proteinExistence type="predicted"/>
<comment type="caution">
    <text evidence="5">The sequence shown here is derived from an EMBL/GenBank/DDBJ whole genome shotgun (WGS) entry which is preliminary data.</text>
</comment>
<dbReference type="Gene3D" id="1.10.287.2610">
    <property type="match status" value="1"/>
</dbReference>
<dbReference type="OrthoDB" id="6402908at2"/>
<gene>
    <name evidence="5" type="ORF">BTO32_11320</name>
</gene>
<keyword evidence="3" id="KW-1133">Transmembrane helix</keyword>
<dbReference type="STRING" id="135739.BTO32_11320"/>
<protein>
    <submittedName>
        <fullName evidence="5">Phage tail tape measure protein</fullName>
    </submittedName>
</protein>
<feature type="transmembrane region" description="Helical" evidence="3">
    <location>
        <begin position="511"/>
        <end position="533"/>
    </location>
</feature>
<evidence type="ECO:0000313" key="5">
    <source>
        <dbReference type="EMBL" id="ONF43268.1"/>
    </source>
</evidence>
<keyword evidence="3" id="KW-0812">Transmembrane</keyword>
<feature type="transmembrane region" description="Helical" evidence="3">
    <location>
        <begin position="591"/>
        <end position="612"/>
    </location>
</feature>
<evidence type="ECO:0000259" key="4">
    <source>
        <dbReference type="Pfam" id="PF10145"/>
    </source>
</evidence>
<evidence type="ECO:0000256" key="1">
    <source>
        <dbReference type="ARBA" id="ARBA00022612"/>
    </source>
</evidence>
<evidence type="ECO:0000256" key="2">
    <source>
        <dbReference type="SAM" id="Coils"/>
    </source>
</evidence>
<dbReference type="PANTHER" id="PTHR37813">
    <property type="entry name" value="FELS-2 PROPHAGE PROTEIN"/>
    <property type="match status" value="1"/>
</dbReference>
<dbReference type="RefSeq" id="WP_076724743.1">
    <property type="nucleotide sequence ID" value="NZ_MSCW01000007.1"/>
</dbReference>
<feature type="coiled-coil region" evidence="2">
    <location>
        <begin position="58"/>
        <end position="162"/>
    </location>
</feature>
<dbReference type="Proteomes" id="UP000189339">
    <property type="component" value="Unassembled WGS sequence"/>
</dbReference>
<organism evidence="5 6">
    <name type="scientific">Marinobacter lutaoensis</name>
    <dbReference type="NCBI Taxonomy" id="135739"/>
    <lineage>
        <taxon>Bacteria</taxon>
        <taxon>Pseudomonadati</taxon>
        <taxon>Pseudomonadota</taxon>
        <taxon>Gammaproteobacteria</taxon>
        <taxon>Pseudomonadales</taxon>
        <taxon>Marinobacteraceae</taxon>
        <taxon>Marinobacter</taxon>
    </lineage>
</organism>
<reference evidence="5 6" key="1">
    <citation type="submission" date="2016-12" db="EMBL/GenBank/DDBJ databases">
        <title>Marinobacter lutaoensis whole genome sequencing.</title>
        <authorList>
            <person name="Verma A."/>
            <person name="Krishnamurthi S."/>
        </authorList>
    </citation>
    <scope>NUCLEOTIDE SEQUENCE [LARGE SCALE GENOMIC DNA]</scope>
    <source>
        <strain evidence="5 6">T5054</strain>
    </source>
</reference>
<feature type="domain" description="Phage tail tape measure protein" evidence="4">
    <location>
        <begin position="216"/>
        <end position="414"/>
    </location>
</feature>
<keyword evidence="3" id="KW-0472">Membrane</keyword>
<dbReference type="InterPro" id="IPR010090">
    <property type="entry name" value="Phage_tape_meas"/>
</dbReference>
<accession>A0A1V2DRH2</accession>
<evidence type="ECO:0000256" key="3">
    <source>
        <dbReference type="SAM" id="Phobius"/>
    </source>
</evidence>
<sequence>MTASSFKLALQIGATVGQSFRQAVRGSQAQLGRLGATLDKLKDQQAAVRRFELAEANVGKARAAYNAASRELMRLRKELAQTDQPSQRLTQSFEAARQKTERLSRELAKQRERLQRSGRELDGAGVSTAGLARDNVRLGATVDRLSQKYQRLARVMRAQEAVKAQRADLRGQLFDAVALGASVAAPVRIAVGFEQSIAKLGAITRASDESLQSLERTARQLGESTLFSASEAASAMTFLGMAGFKTNEIIAATPGMLSLAQAAGSDLAQTADIASNILSGFSLKAEEMGRVGDVLAATFTSSNTTLQMLGDTLKYAAPVASSAGAGIEEVAAMAGLLGNVGIQGSMAGTALRAAFLRLSAPPKAAADALAALGVEVTDLDGNLRPVPELLKELAEATEGLGSAERAEAVKQIFGEEASAGLTELLKQAGSGALDSYIAELRQAQGTAEAMARKMSATTHGALKRLGSALESVAISLGSVLLPTVAAGAELFAGMASWVSGAAQEYPLLTKVIVGATAGLIALKVTAIAGAYAYTFLKGGVLSLVTAYRTLSAGLALAQLGMTRLNVLSALSAARMGVVTAAQWALNIAMTANPIGLIVAGIAALAGAAYLLIQYWEPIGAFFSGLWEGVKSLTAGAVDWLLGKLQLLAKPFELLGQAWDKVSGWFGDDEQAEAKPANRRRNRLATAAVGSALAAQPAMAVPTATVEALPQIESASPVHKTSRYVRIDAPITIHAQPGMDEKAIAAEVQKALEAQRLRAETDRRSALYDG</sequence>
<keyword evidence="6" id="KW-1185">Reference proteome</keyword>
<dbReference type="NCBIfam" id="TIGR01760">
    <property type="entry name" value="tape_meas_TP901"/>
    <property type="match status" value="1"/>
</dbReference>
<keyword evidence="2" id="KW-0175">Coiled coil</keyword>
<dbReference type="AlphaFoldDB" id="A0A1V2DRH2"/>
<evidence type="ECO:0000313" key="6">
    <source>
        <dbReference type="Proteomes" id="UP000189339"/>
    </source>
</evidence>
<dbReference type="Pfam" id="PF10145">
    <property type="entry name" value="PhageMin_Tail"/>
    <property type="match status" value="1"/>
</dbReference>
<feature type="transmembrane region" description="Helical" evidence="3">
    <location>
        <begin position="479"/>
        <end position="499"/>
    </location>
</feature>
<name>A0A1V2DRH2_9GAMM</name>